<dbReference type="InterPro" id="IPR015927">
    <property type="entry name" value="Peptidase_S24_S26A/B/C"/>
</dbReference>
<accession>A0AAV7ZFR3</accession>
<dbReference type="PANTHER" id="PTHR10806:SF6">
    <property type="entry name" value="SIGNAL PEPTIDASE COMPLEX CATALYTIC SUBUNIT SEC11"/>
    <property type="match status" value="1"/>
</dbReference>
<dbReference type="Gene3D" id="2.10.109.10">
    <property type="entry name" value="Umud Fragment, subunit A"/>
    <property type="match status" value="1"/>
</dbReference>
<gene>
    <name evidence="14" type="ORF">M0812_14619</name>
    <name evidence="15" type="ORF">M0813_30250</name>
</gene>
<dbReference type="GO" id="GO:0005787">
    <property type="term" value="C:signal peptidase complex"/>
    <property type="evidence" value="ECO:0007669"/>
    <property type="project" value="TreeGrafter"/>
</dbReference>
<reference evidence="15" key="1">
    <citation type="submission" date="2022-08" db="EMBL/GenBank/DDBJ databases">
        <title>Novel sulfate-reducing endosymbionts in the free-living metamonad Anaeramoeba.</title>
        <authorList>
            <person name="Jerlstrom-Hultqvist J."/>
            <person name="Cepicka I."/>
            <person name="Gallot-Lavallee L."/>
            <person name="Salas-Leiva D."/>
            <person name="Curtis B.A."/>
            <person name="Zahonova K."/>
            <person name="Pipaliya S."/>
            <person name="Dacks J."/>
            <person name="Roger A.J."/>
        </authorList>
    </citation>
    <scope>NUCLEOTIDE SEQUENCE</scope>
    <source>
        <strain evidence="15">Schooner1</strain>
    </source>
</reference>
<dbReference type="GO" id="GO:0009003">
    <property type="term" value="F:signal peptidase activity"/>
    <property type="evidence" value="ECO:0007669"/>
    <property type="project" value="UniProtKB-EC"/>
</dbReference>
<dbReference type="Proteomes" id="UP001150062">
    <property type="component" value="Unassembled WGS sequence"/>
</dbReference>
<evidence type="ECO:0000313" key="17">
    <source>
        <dbReference type="Proteomes" id="UP001150062"/>
    </source>
</evidence>
<protein>
    <recommendedName>
        <fullName evidence="5">Signal peptidase complex catalytic subunit SEC11</fullName>
        <ecNumber evidence="4">3.4.21.89</ecNumber>
    </recommendedName>
    <alternativeName>
        <fullName evidence="6">Signal peptidase complex catalytic subunit sec11</fullName>
    </alternativeName>
</protein>
<evidence type="ECO:0000256" key="2">
    <source>
        <dbReference type="ARBA" id="ARBA00004648"/>
    </source>
</evidence>
<name>A0AAV7ZFR3_9EUKA</name>
<sequence>MKLVQKLLDSMGMSDFEPSLALRKMVQIAYLLSFALFLWNSLRIITDTEGPVVVVLSGSMRPAFHRGDILFVKNQKDPYQVGDIVVFKIPGKEIPIVHRILTSHMTDEGKQVFLTKGDNNTVADRGLYDYKNGQRWIEKKDIDGKIYANFPYLGMFTIWISEKPYYKFLVVAFVVVITFFSNE</sequence>
<dbReference type="InterPro" id="IPR019533">
    <property type="entry name" value="Peptidase_S26"/>
</dbReference>
<dbReference type="EMBL" id="JAOAOG010000283">
    <property type="protein sequence ID" value="KAJ6233144.1"/>
    <property type="molecule type" value="Genomic_DNA"/>
</dbReference>
<comment type="subcellular location">
    <subcellularLocation>
        <location evidence="2">Endoplasmic reticulum membrane</location>
        <topology evidence="2">Single-pass type II membrane protein</topology>
    </subcellularLocation>
</comment>
<dbReference type="PANTHER" id="PTHR10806">
    <property type="entry name" value="SIGNAL PEPTIDASE COMPLEX CATALYTIC SUBUNIT SEC11"/>
    <property type="match status" value="1"/>
</dbReference>
<evidence type="ECO:0000256" key="10">
    <source>
        <dbReference type="ARBA" id="ARBA00023136"/>
    </source>
</evidence>
<dbReference type="AlphaFoldDB" id="A0AAV7ZFR3"/>
<feature type="domain" description="Peptidase S24/S26A/S26B/S26C" evidence="13">
    <location>
        <begin position="49"/>
        <end position="114"/>
    </location>
</feature>
<evidence type="ECO:0000313" key="14">
    <source>
        <dbReference type="EMBL" id="KAJ3438609.1"/>
    </source>
</evidence>
<evidence type="ECO:0000256" key="6">
    <source>
        <dbReference type="ARBA" id="ARBA00021755"/>
    </source>
</evidence>
<evidence type="ECO:0000256" key="12">
    <source>
        <dbReference type="SAM" id="Phobius"/>
    </source>
</evidence>
<evidence type="ECO:0000256" key="9">
    <source>
        <dbReference type="ARBA" id="ARBA00022989"/>
    </source>
</evidence>
<evidence type="ECO:0000256" key="4">
    <source>
        <dbReference type="ARBA" id="ARBA00013208"/>
    </source>
</evidence>
<dbReference type="InterPro" id="IPR001733">
    <property type="entry name" value="Peptidase_S26B"/>
</dbReference>
<dbReference type="Pfam" id="PF00717">
    <property type="entry name" value="Peptidase_S24"/>
    <property type="match status" value="1"/>
</dbReference>
<evidence type="ECO:0000256" key="7">
    <source>
        <dbReference type="ARBA" id="ARBA00022670"/>
    </source>
</evidence>
<feature type="transmembrane region" description="Helical" evidence="12">
    <location>
        <begin position="165"/>
        <end position="182"/>
    </location>
</feature>
<evidence type="ECO:0000256" key="5">
    <source>
        <dbReference type="ARBA" id="ARBA00019685"/>
    </source>
</evidence>
<feature type="transmembrane region" description="Helical" evidence="12">
    <location>
        <begin position="20"/>
        <end position="39"/>
    </location>
</feature>
<keyword evidence="7" id="KW-0645">Protease</keyword>
<dbReference type="SUPFAM" id="SSF51306">
    <property type="entry name" value="LexA/Signal peptidase"/>
    <property type="match status" value="1"/>
</dbReference>
<evidence type="ECO:0000259" key="13">
    <source>
        <dbReference type="Pfam" id="PF00717"/>
    </source>
</evidence>
<comment type="caution">
    <text evidence="14">The sequence shown here is derived from an EMBL/GenBank/DDBJ whole genome shotgun (WGS) entry which is preliminary data.</text>
</comment>
<evidence type="ECO:0000313" key="16">
    <source>
        <dbReference type="Proteomes" id="UP001146793"/>
    </source>
</evidence>
<dbReference type="PRINTS" id="PR00728">
    <property type="entry name" value="SIGNALPTASE"/>
</dbReference>
<evidence type="ECO:0000256" key="1">
    <source>
        <dbReference type="ARBA" id="ARBA00000677"/>
    </source>
</evidence>
<dbReference type="InterPro" id="IPR036286">
    <property type="entry name" value="LexA/Signal_pep-like_sf"/>
</dbReference>
<evidence type="ECO:0000256" key="3">
    <source>
        <dbReference type="ARBA" id="ARBA00011035"/>
    </source>
</evidence>
<evidence type="ECO:0000256" key="11">
    <source>
        <dbReference type="ARBA" id="ARBA00045533"/>
    </source>
</evidence>
<dbReference type="EMBL" id="JANTQA010000032">
    <property type="protein sequence ID" value="KAJ3438609.1"/>
    <property type="molecule type" value="Genomic_DNA"/>
</dbReference>
<dbReference type="EC" id="3.4.21.89" evidence="4"/>
<comment type="similarity">
    <text evidence="3">Belongs to the peptidase S26B family.</text>
</comment>
<organism evidence="14 16">
    <name type="scientific">Anaeramoeba flamelloides</name>
    <dbReference type="NCBI Taxonomy" id="1746091"/>
    <lineage>
        <taxon>Eukaryota</taxon>
        <taxon>Metamonada</taxon>
        <taxon>Anaeramoebidae</taxon>
        <taxon>Anaeramoeba</taxon>
    </lineage>
</organism>
<dbReference type="Proteomes" id="UP001146793">
    <property type="component" value="Unassembled WGS sequence"/>
</dbReference>
<dbReference type="NCBIfam" id="TIGR02228">
    <property type="entry name" value="sigpep_I_arch"/>
    <property type="match status" value="1"/>
</dbReference>
<proteinExistence type="inferred from homology"/>
<keyword evidence="8 12" id="KW-0812">Transmembrane</keyword>
<evidence type="ECO:0000256" key="8">
    <source>
        <dbReference type="ARBA" id="ARBA00022692"/>
    </source>
</evidence>
<keyword evidence="17" id="KW-1185">Reference proteome</keyword>
<keyword evidence="10 12" id="KW-0472">Membrane</keyword>
<keyword evidence="9 12" id="KW-1133">Transmembrane helix</keyword>
<comment type="catalytic activity">
    <reaction evidence="1">
        <text>Cleavage of hydrophobic, N-terminal signal or leader sequences from secreted and periplasmic proteins.</text>
        <dbReference type="EC" id="3.4.21.89"/>
    </reaction>
</comment>
<dbReference type="CDD" id="cd06530">
    <property type="entry name" value="S26_SPase_I"/>
    <property type="match status" value="1"/>
</dbReference>
<reference evidence="14" key="2">
    <citation type="submission" date="2022-08" db="EMBL/GenBank/DDBJ databases">
        <title>Novel sulphate-reducing endosymbionts in the free-living metamonad Anaeramoeba.</title>
        <authorList>
            <person name="Jerlstrom-Hultqvist J."/>
            <person name="Cepicka I."/>
            <person name="Gallot-Lavallee L."/>
            <person name="Salas-Leiva D."/>
            <person name="Curtis B.A."/>
            <person name="Zahonova K."/>
            <person name="Pipaliya S."/>
            <person name="Dacks J."/>
            <person name="Roger A.J."/>
        </authorList>
    </citation>
    <scope>NUCLEOTIDE SEQUENCE</scope>
    <source>
        <strain evidence="14">Busselton2</strain>
    </source>
</reference>
<keyword evidence="7" id="KW-0378">Hydrolase</keyword>
<evidence type="ECO:0000313" key="15">
    <source>
        <dbReference type="EMBL" id="KAJ6233144.1"/>
    </source>
</evidence>
<dbReference type="GO" id="GO:0004252">
    <property type="term" value="F:serine-type endopeptidase activity"/>
    <property type="evidence" value="ECO:0007669"/>
    <property type="project" value="InterPro"/>
</dbReference>
<dbReference type="GO" id="GO:0006465">
    <property type="term" value="P:signal peptide processing"/>
    <property type="evidence" value="ECO:0007669"/>
    <property type="project" value="InterPro"/>
</dbReference>
<comment type="function">
    <text evidence="11">Catalytic component of the signal peptidase complex (SPC) which catalyzes the cleavage of N-terminal signal sequences from nascent proteins as they are translocated into the lumen of the endoplasmic reticulum. Specifically cleaves N-terminal signal peptides that contain a hydrophobic alpha-helix (h-region) shorter than 18-20 amino acids.</text>
</comment>